<dbReference type="Proteomes" id="UP001164539">
    <property type="component" value="Chromosome 1"/>
</dbReference>
<evidence type="ECO:0000313" key="2">
    <source>
        <dbReference type="Proteomes" id="UP001164539"/>
    </source>
</evidence>
<keyword evidence="2" id="KW-1185">Reference proteome</keyword>
<dbReference type="EMBL" id="CM051394">
    <property type="protein sequence ID" value="KAJ4728683.1"/>
    <property type="molecule type" value="Genomic_DNA"/>
</dbReference>
<gene>
    <name evidence="1" type="ORF">OWV82_001576</name>
</gene>
<accession>A0ACC1YZP5</accession>
<protein>
    <submittedName>
        <fullName evidence="1">Gag-pol polyprotein</fullName>
    </submittedName>
</protein>
<comment type="caution">
    <text evidence="1">The sequence shown here is derived from an EMBL/GenBank/DDBJ whole genome shotgun (WGS) entry which is preliminary data.</text>
</comment>
<name>A0ACC1YZP5_MELAZ</name>
<evidence type="ECO:0000313" key="1">
    <source>
        <dbReference type="EMBL" id="KAJ4728683.1"/>
    </source>
</evidence>
<organism evidence="1 2">
    <name type="scientific">Melia azedarach</name>
    <name type="common">Chinaberry tree</name>
    <dbReference type="NCBI Taxonomy" id="155640"/>
    <lineage>
        <taxon>Eukaryota</taxon>
        <taxon>Viridiplantae</taxon>
        <taxon>Streptophyta</taxon>
        <taxon>Embryophyta</taxon>
        <taxon>Tracheophyta</taxon>
        <taxon>Spermatophyta</taxon>
        <taxon>Magnoliopsida</taxon>
        <taxon>eudicotyledons</taxon>
        <taxon>Gunneridae</taxon>
        <taxon>Pentapetalae</taxon>
        <taxon>rosids</taxon>
        <taxon>malvids</taxon>
        <taxon>Sapindales</taxon>
        <taxon>Meliaceae</taxon>
        <taxon>Melia</taxon>
    </lineage>
</organism>
<sequence length="102" mass="11592">MIAYLRKAKDLVGQFKQVRLQQIPREKNFKADMLSRLASLLETSLPGTAPVEVLPRSSIEEHAKGFSSIANPMAFDILFWSSSPHQLHLQLYIDLSSLVRNR</sequence>
<reference evidence="1 2" key="1">
    <citation type="journal article" date="2023" name="Science">
        <title>Complex scaffold remodeling in plant triterpene biosynthesis.</title>
        <authorList>
            <person name="De La Pena R."/>
            <person name="Hodgson H."/>
            <person name="Liu J.C."/>
            <person name="Stephenson M.J."/>
            <person name="Martin A.C."/>
            <person name="Owen C."/>
            <person name="Harkess A."/>
            <person name="Leebens-Mack J."/>
            <person name="Jimenez L.E."/>
            <person name="Osbourn A."/>
            <person name="Sattely E.S."/>
        </authorList>
    </citation>
    <scope>NUCLEOTIDE SEQUENCE [LARGE SCALE GENOMIC DNA]</scope>
    <source>
        <strain evidence="2">cv. JPN11</strain>
        <tissue evidence="1">Leaf</tissue>
    </source>
</reference>
<proteinExistence type="predicted"/>